<evidence type="ECO:0000313" key="1">
    <source>
        <dbReference type="EMBL" id="KAG2327397.1"/>
    </source>
</evidence>
<comment type="caution">
    <text evidence="1">The sequence shown here is derived from an EMBL/GenBank/DDBJ whole genome shotgun (WGS) entry which is preliminary data.</text>
</comment>
<dbReference type="AlphaFoldDB" id="A0A8X8BAF0"/>
<proteinExistence type="predicted"/>
<protein>
    <submittedName>
        <fullName evidence="1">Uncharacterized protein</fullName>
    </submittedName>
</protein>
<organism evidence="1 2">
    <name type="scientific">Brassica carinata</name>
    <name type="common">Ethiopian mustard</name>
    <name type="synonym">Abyssinian cabbage</name>
    <dbReference type="NCBI Taxonomy" id="52824"/>
    <lineage>
        <taxon>Eukaryota</taxon>
        <taxon>Viridiplantae</taxon>
        <taxon>Streptophyta</taxon>
        <taxon>Embryophyta</taxon>
        <taxon>Tracheophyta</taxon>
        <taxon>Spermatophyta</taxon>
        <taxon>Magnoliopsida</taxon>
        <taxon>eudicotyledons</taxon>
        <taxon>Gunneridae</taxon>
        <taxon>Pentapetalae</taxon>
        <taxon>rosids</taxon>
        <taxon>malvids</taxon>
        <taxon>Brassicales</taxon>
        <taxon>Brassicaceae</taxon>
        <taxon>Brassiceae</taxon>
        <taxon>Brassica</taxon>
    </lineage>
</organism>
<name>A0A8X8BAF0_BRACI</name>
<gene>
    <name evidence="1" type="ORF">Bca52824_010125</name>
</gene>
<evidence type="ECO:0000313" key="2">
    <source>
        <dbReference type="Proteomes" id="UP000886595"/>
    </source>
</evidence>
<accession>A0A8X8BAF0</accession>
<dbReference type="EMBL" id="JAAMPC010000002">
    <property type="protein sequence ID" value="KAG2327397.1"/>
    <property type="molecule type" value="Genomic_DNA"/>
</dbReference>
<keyword evidence="2" id="KW-1185">Reference proteome</keyword>
<dbReference type="OrthoDB" id="1113045at2759"/>
<sequence>MKSLRQTRIIFAGEFDDLFGAVQRPEAWPSFLFQGTEIRRGLMGVKEYEVMVVNRRANRGAFFIAQSATQLGLESSYVAAGHPSWFFEFFVNESRSL</sequence>
<dbReference type="Proteomes" id="UP000886595">
    <property type="component" value="Unassembled WGS sequence"/>
</dbReference>
<reference evidence="1 2" key="1">
    <citation type="submission" date="2020-02" db="EMBL/GenBank/DDBJ databases">
        <authorList>
            <person name="Ma Q."/>
            <person name="Huang Y."/>
            <person name="Song X."/>
            <person name="Pei D."/>
        </authorList>
    </citation>
    <scope>NUCLEOTIDE SEQUENCE [LARGE SCALE GENOMIC DNA]</scope>
    <source>
        <strain evidence="1">Sxm20200214</strain>
        <tissue evidence="1">Leaf</tissue>
    </source>
</reference>